<keyword evidence="1" id="KW-0547">Nucleotide-binding</keyword>
<feature type="domain" description="SNF2 N-terminal" evidence="4">
    <location>
        <begin position="117"/>
        <end position="306"/>
    </location>
</feature>
<dbReference type="Gene3D" id="3.40.50.300">
    <property type="entry name" value="P-loop containing nucleotide triphosphate hydrolases"/>
    <property type="match status" value="2"/>
</dbReference>
<accession>A0A6A6BWD7</accession>
<feature type="compositionally biased region" description="Low complexity" evidence="3">
    <location>
        <begin position="337"/>
        <end position="346"/>
    </location>
</feature>
<feature type="region of interest" description="Disordered" evidence="3">
    <location>
        <begin position="47"/>
        <end position="96"/>
    </location>
</feature>
<evidence type="ECO:0000256" key="2">
    <source>
        <dbReference type="ARBA" id="ARBA00022840"/>
    </source>
</evidence>
<evidence type="ECO:0000256" key="3">
    <source>
        <dbReference type="SAM" id="MobiDB-lite"/>
    </source>
</evidence>
<dbReference type="Proteomes" id="UP000799537">
    <property type="component" value="Unassembled WGS sequence"/>
</dbReference>
<gene>
    <name evidence="5" type="ORF">M409DRAFT_31203</name>
</gene>
<feature type="region of interest" description="Disordered" evidence="3">
    <location>
        <begin position="321"/>
        <end position="380"/>
    </location>
</feature>
<dbReference type="Pfam" id="PF00176">
    <property type="entry name" value="SNF2-rel_dom"/>
    <property type="match status" value="1"/>
</dbReference>
<dbReference type="AlphaFoldDB" id="A0A6A6BWD7"/>
<dbReference type="InterPro" id="IPR000330">
    <property type="entry name" value="SNF2_N"/>
</dbReference>
<feature type="compositionally biased region" description="Basic and acidic residues" evidence="3">
    <location>
        <begin position="363"/>
        <end position="374"/>
    </location>
</feature>
<evidence type="ECO:0000313" key="5">
    <source>
        <dbReference type="EMBL" id="KAF2158290.1"/>
    </source>
</evidence>
<dbReference type="Gene3D" id="3.40.50.10810">
    <property type="entry name" value="Tandem AAA-ATPase domain"/>
    <property type="match status" value="1"/>
</dbReference>
<evidence type="ECO:0000256" key="1">
    <source>
        <dbReference type="ARBA" id="ARBA00022741"/>
    </source>
</evidence>
<feature type="non-terminal residue" evidence="5">
    <location>
        <position position="532"/>
    </location>
</feature>
<evidence type="ECO:0000313" key="6">
    <source>
        <dbReference type="Proteomes" id="UP000799537"/>
    </source>
</evidence>
<proteinExistence type="predicted"/>
<feature type="compositionally biased region" description="Acidic residues" evidence="3">
    <location>
        <begin position="71"/>
        <end position="89"/>
    </location>
</feature>
<dbReference type="SUPFAM" id="SSF52540">
    <property type="entry name" value="P-loop containing nucleoside triphosphate hydrolases"/>
    <property type="match status" value="1"/>
</dbReference>
<keyword evidence="2" id="KW-0067">ATP-binding</keyword>
<dbReference type="GeneID" id="54563490"/>
<keyword evidence="6" id="KW-1185">Reference proteome</keyword>
<dbReference type="PANTHER" id="PTHR10799">
    <property type="entry name" value="SNF2/RAD54 HELICASE FAMILY"/>
    <property type="match status" value="1"/>
</dbReference>
<dbReference type="RefSeq" id="XP_033659179.1">
    <property type="nucleotide sequence ID" value="XM_033810218.1"/>
</dbReference>
<dbReference type="EMBL" id="ML993753">
    <property type="protein sequence ID" value="KAF2158290.1"/>
    <property type="molecule type" value="Genomic_DNA"/>
</dbReference>
<name>A0A6A6BWD7_ZASCE</name>
<reference evidence="5" key="1">
    <citation type="journal article" date="2020" name="Stud. Mycol.">
        <title>101 Dothideomycetes genomes: a test case for predicting lifestyles and emergence of pathogens.</title>
        <authorList>
            <person name="Haridas S."/>
            <person name="Albert R."/>
            <person name="Binder M."/>
            <person name="Bloem J."/>
            <person name="Labutti K."/>
            <person name="Salamov A."/>
            <person name="Andreopoulos B."/>
            <person name="Baker S."/>
            <person name="Barry K."/>
            <person name="Bills G."/>
            <person name="Bluhm B."/>
            <person name="Cannon C."/>
            <person name="Castanera R."/>
            <person name="Culley D."/>
            <person name="Daum C."/>
            <person name="Ezra D."/>
            <person name="Gonzalez J."/>
            <person name="Henrissat B."/>
            <person name="Kuo A."/>
            <person name="Liang C."/>
            <person name="Lipzen A."/>
            <person name="Lutzoni F."/>
            <person name="Magnuson J."/>
            <person name="Mondo S."/>
            <person name="Nolan M."/>
            <person name="Ohm R."/>
            <person name="Pangilinan J."/>
            <person name="Park H.-J."/>
            <person name="Ramirez L."/>
            <person name="Alfaro M."/>
            <person name="Sun H."/>
            <person name="Tritt A."/>
            <person name="Yoshinaga Y."/>
            <person name="Zwiers L.-H."/>
            <person name="Turgeon B."/>
            <person name="Goodwin S."/>
            <person name="Spatafora J."/>
            <person name="Crous P."/>
            <person name="Grigoriev I."/>
        </authorList>
    </citation>
    <scope>NUCLEOTIDE SEQUENCE</scope>
    <source>
        <strain evidence="5">ATCC 36951</strain>
    </source>
</reference>
<dbReference type="InterPro" id="IPR027417">
    <property type="entry name" value="P-loop_NTPase"/>
</dbReference>
<dbReference type="InterPro" id="IPR038718">
    <property type="entry name" value="SNF2-like_sf"/>
</dbReference>
<feature type="compositionally biased region" description="Basic residues" evidence="3">
    <location>
        <begin position="325"/>
        <end position="334"/>
    </location>
</feature>
<protein>
    <recommendedName>
        <fullName evidence="4">SNF2 N-terminal domain-containing protein</fullName>
    </recommendedName>
</protein>
<dbReference type="GO" id="GO:0005524">
    <property type="term" value="F:ATP binding"/>
    <property type="evidence" value="ECO:0007669"/>
    <property type="project" value="InterPro"/>
</dbReference>
<evidence type="ECO:0000259" key="4">
    <source>
        <dbReference type="Pfam" id="PF00176"/>
    </source>
</evidence>
<organism evidence="5 6">
    <name type="scientific">Zasmidium cellare ATCC 36951</name>
    <dbReference type="NCBI Taxonomy" id="1080233"/>
    <lineage>
        <taxon>Eukaryota</taxon>
        <taxon>Fungi</taxon>
        <taxon>Dikarya</taxon>
        <taxon>Ascomycota</taxon>
        <taxon>Pezizomycotina</taxon>
        <taxon>Dothideomycetes</taxon>
        <taxon>Dothideomycetidae</taxon>
        <taxon>Mycosphaerellales</taxon>
        <taxon>Mycosphaerellaceae</taxon>
        <taxon>Zasmidium</taxon>
    </lineage>
</organism>
<sequence>MAILPGSAEGLNAFLESLDDGDPMTSRHLVLSTFQGLHSRILVEKGQQKTVGRSKGKGKATATEVETNVPDVEDDEPNEPEDDQYEEDSSGPNALDDPTALDAVIDRFELLIPPDSFSMIFIDEGHRVKNPISKQTIALWLLVGKYVLMTATPSKASLLDLFGILRFGFKALQAKGEISTEPLTHQAYKSLYATFRDEYDHDLFAIPSEQRLDYLRALNPAGFRKLCRSERDARNVTNGTDILPLIMSLFMLRRSKGDTITAADQEVVIGSEIPPYQIINVELGMGPQQAMLYRGVEENVRQVEQQFRDALATGEALEKKLAKQAARKQRKKRKNDSSSSSSSSESDVNESDSDNDSPTAGKTKTDAEKPTEEVKLDDDETREALKRRRLAIASFNPRLDAFESRKIGCNAQTAHHRANAGTDSFDFIYNWTHDDFDVAPPNNRLDMAHYLSATSVKTQAVLAIIKHHLFDCDEKVIVWATEPPVLMQLEILLKILHIETVVIRAGKKNSERVQAEVDFNTNPKVKVILLSV</sequence>